<comment type="similarity">
    <text evidence="1 3">Belongs to the pseudouridine synthase RluA family.</text>
</comment>
<dbReference type="GO" id="GO:0000455">
    <property type="term" value="P:enzyme-directed rRNA pseudouridine synthesis"/>
    <property type="evidence" value="ECO:0007669"/>
    <property type="project" value="TreeGrafter"/>
</dbReference>
<evidence type="ECO:0000313" key="5">
    <source>
        <dbReference type="EMBL" id="KKU02934.1"/>
    </source>
</evidence>
<dbReference type="InterPro" id="IPR020103">
    <property type="entry name" value="PsdUridine_synth_cat_dom_sf"/>
</dbReference>
<dbReference type="InterPro" id="IPR006225">
    <property type="entry name" value="PsdUridine_synth_RluC/D"/>
</dbReference>
<name>A0A0G1M3Y3_9BACT</name>
<dbReference type="CDD" id="cd02869">
    <property type="entry name" value="PseudoU_synth_RluA_like"/>
    <property type="match status" value="1"/>
</dbReference>
<dbReference type="EC" id="5.4.99.-" evidence="3"/>
<dbReference type="Pfam" id="PF00849">
    <property type="entry name" value="PseudoU_synth_2"/>
    <property type="match status" value="1"/>
</dbReference>
<dbReference type="NCBIfam" id="TIGR00005">
    <property type="entry name" value="rluA_subfam"/>
    <property type="match status" value="1"/>
</dbReference>
<protein>
    <recommendedName>
        <fullName evidence="3">Pseudouridine synthase</fullName>
        <ecNumber evidence="3">5.4.99.-</ecNumber>
    </recommendedName>
</protein>
<evidence type="ECO:0000313" key="6">
    <source>
        <dbReference type="Proteomes" id="UP000034264"/>
    </source>
</evidence>
<dbReference type="EMBL" id="LCKS01000005">
    <property type="protein sequence ID" value="KKU02934.1"/>
    <property type="molecule type" value="Genomic_DNA"/>
</dbReference>
<dbReference type="GO" id="GO:0009982">
    <property type="term" value="F:pseudouridine synthase activity"/>
    <property type="evidence" value="ECO:0007669"/>
    <property type="project" value="InterPro"/>
</dbReference>
<sequence>MRVIDKPAGWVVNKAQTVKEKTIQDWFGIGSGQGEFYDKGGIVHRLDKDTSGVMVLAKTLQAYEKLKQQFLERKTVKKYVALVHGEFKENEGIINTPIERIGQKFYVGKDLSRTAITEWQVIKKIGENTLVELTPHTGRTHQLRVHMRHLGHPIVADPIYGDRKTWMKDLQICPRLFLHAKFLEITHPATGEKMTFTAELPEELEKVLH</sequence>
<accession>A0A0G1M3Y3</accession>
<dbReference type="PANTHER" id="PTHR21600:SF87">
    <property type="entry name" value="RNA PSEUDOURIDYLATE SYNTHASE DOMAIN-CONTAINING PROTEIN 1"/>
    <property type="match status" value="1"/>
</dbReference>
<dbReference type="InterPro" id="IPR006145">
    <property type="entry name" value="PsdUridine_synth_RsuA/RluA"/>
</dbReference>
<dbReference type="AlphaFoldDB" id="A0A0G1M3Y3"/>
<dbReference type="SUPFAM" id="SSF55120">
    <property type="entry name" value="Pseudouridine synthase"/>
    <property type="match status" value="1"/>
</dbReference>
<evidence type="ECO:0000259" key="4">
    <source>
        <dbReference type="Pfam" id="PF00849"/>
    </source>
</evidence>
<keyword evidence="3" id="KW-0413">Isomerase</keyword>
<dbReference type="Gene3D" id="3.30.2350.10">
    <property type="entry name" value="Pseudouridine synthase"/>
    <property type="match status" value="1"/>
</dbReference>
<dbReference type="GO" id="GO:0140098">
    <property type="term" value="F:catalytic activity, acting on RNA"/>
    <property type="evidence" value="ECO:0007669"/>
    <property type="project" value="UniProtKB-ARBA"/>
</dbReference>
<feature type="domain" description="Pseudouridine synthase RsuA/RluA-like" evidence="4">
    <location>
        <begin position="3"/>
        <end position="149"/>
    </location>
</feature>
<dbReference type="PANTHER" id="PTHR21600">
    <property type="entry name" value="MITOCHONDRIAL RNA PSEUDOURIDINE SYNTHASE"/>
    <property type="match status" value="1"/>
</dbReference>
<proteinExistence type="inferred from homology"/>
<comment type="catalytic activity">
    <reaction evidence="3">
        <text>a uridine in RNA = a pseudouridine in RNA</text>
        <dbReference type="Rhea" id="RHEA:48348"/>
        <dbReference type="Rhea" id="RHEA-COMP:12068"/>
        <dbReference type="Rhea" id="RHEA-COMP:12069"/>
        <dbReference type="ChEBI" id="CHEBI:65314"/>
        <dbReference type="ChEBI" id="CHEBI:65315"/>
    </reaction>
</comment>
<dbReference type="GO" id="GO:0003723">
    <property type="term" value="F:RNA binding"/>
    <property type="evidence" value="ECO:0007669"/>
    <property type="project" value="InterPro"/>
</dbReference>
<dbReference type="PROSITE" id="PS01129">
    <property type="entry name" value="PSI_RLU"/>
    <property type="match status" value="1"/>
</dbReference>
<evidence type="ECO:0000256" key="1">
    <source>
        <dbReference type="ARBA" id="ARBA00010876"/>
    </source>
</evidence>
<comment type="function">
    <text evidence="3">Responsible for synthesis of pseudouridine from uracil.</text>
</comment>
<dbReference type="InterPro" id="IPR050188">
    <property type="entry name" value="RluA_PseudoU_synthase"/>
</dbReference>
<evidence type="ECO:0000256" key="3">
    <source>
        <dbReference type="RuleBase" id="RU362028"/>
    </source>
</evidence>
<dbReference type="PATRIC" id="fig|1618366.3.peg.495"/>
<comment type="caution">
    <text evidence="5">The sequence shown here is derived from an EMBL/GenBank/DDBJ whole genome shotgun (WGS) entry which is preliminary data.</text>
</comment>
<feature type="active site" evidence="2">
    <location>
        <position position="47"/>
    </location>
</feature>
<dbReference type="Proteomes" id="UP000034264">
    <property type="component" value="Unassembled WGS sequence"/>
</dbReference>
<evidence type="ECO:0000256" key="2">
    <source>
        <dbReference type="PIRSR" id="PIRSR606225-1"/>
    </source>
</evidence>
<organism evidence="5 6">
    <name type="scientific">Candidatus Amesbacteria bacterium GW2011_GWC2_45_19</name>
    <dbReference type="NCBI Taxonomy" id="1618366"/>
    <lineage>
        <taxon>Bacteria</taxon>
        <taxon>Candidatus Amesiibacteriota</taxon>
    </lineage>
</organism>
<reference evidence="5 6" key="1">
    <citation type="journal article" date="2015" name="Nature">
        <title>rRNA introns, odd ribosomes, and small enigmatic genomes across a large radiation of phyla.</title>
        <authorList>
            <person name="Brown C.T."/>
            <person name="Hug L.A."/>
            <person name="Thomas B.C."/>
            <person name="Sharon I."/>
            <person name="Castelle C.J."/>
            <person name="Singh A."/>
            <person name="Wilkins M.J."/>
            <person name="Williams K.H."/>
            <person name="Banfield J.F."/>
        </authorList>
    </citation>
    <scope>NUCLEOTIDE SEQUENCE [LARGE SCALE GENOMIC DNA]</scope>
</reference>
<dbReference type="InterPro" id="IPR006224">
    <property type="entry name" value="PsdUridine_synth_RluA-like_CS"/>
</dbReference>
<gene>
    <name evidence="5" type="ORF">UX05_C0005G0011</name>
</gene>